<evidence type="ECO:0000256" key="1">
    <source>
        <dbReference type="SAM" id="MobiDB-lite"/>
    </source>
</evidence>
<reference evidence="3" key="1">
    <citation type="journal article" date="2019" name="Int. J. Syst. Evol. Microbiol.">
        <title>The Global Catalogue of Microorganisms (GCM) 10K type strain sequencing project: providing services to taxonomists for standard genome sequencing and annotation.</title>
        <authorList>
            <consortium name="The Broad Institute Genomics Platform"/>
            <consortium name="The Broad Institute Genome Sequencing Center for Infectious Disease"/>
            <person name="Wu L."/>
            <person name="Ma J."/>
        </authorList>
    </citation>
    <scope>NUCLEOTIDE SEQUENCE [LARGE SCALE GENOMIC DNA]</scope>
    <source>
        <strain evidence="3">CCUG 15531</strain>
    </source>
</reference>
<protein>
    <submittedName>
        <fullName evidence="2">Uncharacterized protein</fullName>
    </submittedName>
</protein>
<accession>A0ABW4MKN4</accession>
<evidence type="ECO:0000313" key="3">
    <source>
        <dbReference type="Proteomes" id="UP001597227"/>
    </source>
</evidence>
<feature type="region of interest" description="Disordered" evidence="1">
    <location>
        <begin position="1"/>
        <end position="20"/>
    </location>
</feature>
<dbReference type="EMBL" id="JBHUEK010000007">
    <property type="protein sequence ID" value="MFD1777968.1"/>
    <property type="molecule type" value="Genomic_DNA"/>
</dbReference>
<keyword evidence="3" id="KW-1185">Reference proteome</keyword>
<proteinExistence type="predicted"/>
<dbReference type="Proteomes" id="UP001597227">
    <property type="component" value="Unassembled WGS sequence"/>
</dbReference>
<evidence type="ECO:0000313" key="2">
    <source>
        <dbReference type="EMBL" id="MFD1777968.1"/>
    </source>
</evidence>
<organism evidence="2 3">
    <name type="scientific">Fredinandcohnia salidurans</name>
    <dbReference type="NCBI Taxonomy" id="2595041"/>
    <lineage>
        <taxon>Bacteria</taxon>
        <taxon>Bacillati</taxon>
        <taxon>Bacillota</taxon>
        <taxon>Bacilli</taxon>
        <taxon>Bacillales</taxon>
        <taxon>Bacillaceae</taxon>
        <taxon>Fredinandcohnia</taxon>
    </lineage>
</organism>
<gene>
    <name evidence="2" type="ORF">ACFSFW_04745</name>
</gene>
<comment type="caution">
    <text evidence="2">The sequence shown here is derived from an EMBL/GenBank/DDBJ whole genome shotgun (WGS) entry which is preliminary data.</text>
</comment>
<dbReference type="RefSeq" id="WP_304215501.1">
    <property type="nucleotide sequence ID" value="NZ_JBHUEK010000007.1"/>
</dbReference>
<sequence>MLNDKQSKSEASSTDGKDVNGALKELNGIKKLKSLDFDSSSGFVCDINTGICGPVNQKKEGKE</sequence>
<name>A0ABW4MKN4_9BACI</name>